<protein>
    <recommendedName>
        <fullName evidence="3">Saposin B-type domain-containing protein</fullName>
    </recommendedName>
</protein>
<dbReference type="InterPro" id="IPR021852">
    <property type="entry name" value="DUF3456"/>
</dbReference>
<feature type="domain" description="Saposin B-type" evidence="3">
    <location>
        <begin position="46"/>
        <end position="164"/>
    </location>
</feature>
<name>A0A067C2H0_SAPPC</name>
<dbReference type="VEuPathDB" id="FungiDB:SPRG_13940"/>
<proteinExistence type="predicted"/>
<evidence type="ECO:0000256" key="2">
    <source>
        <dbReference type="SAM" id="SignalP"/>
    </source>
</evidence>
<dbReference type="OrthoDB" id="6020060at2759"/>
<evidence type="ECO:0000313" key="5">
    <source>
        <dbReference type="Proteomes" id="UP000030745"/>
    </source>
</evidence>
<accession>A0A067C2H0</accession>
<gene>
    <name evidence="4" type="ORF">SPRG_13940</name>
</gene>
<dbReference type="RefSeq" id="XP_012208264.1">
    <property type="nucleotide sequence ID" value="XM_012352874.1"/>
</dbReference>
<dbReference type="PROSITE" id="PS50015">
    <property type="entry name" value="SAP_B"/>
    <property type="match status" value="1"/>
</dbReference>
<dbReference type="EMBL" id="KK583297">
    <property type="protein sequence ID" value="KDO21012.1"/>
    <property type="molecule type" value="Genomic_DNA"/>
</dbReference>
<keyword evidence="1" id="KW-1015">Disulfide bond</keyword>
<keyword evidence="2" id="KW-0732">Signal</keyword>
<dbReference type="InterPro" id="IPR008139">
    <property type="entry name" value="SaposinB_dom"/>
</dbReference>
<feature type="chain" id="PRO_5001634038" description="Saposin B-type domain-containing protein" evidence="2">
    <location>
        <begin position="20"/>
        <end position="168"/>
    </location>
</feature>
<evidence type="ECO:0000259" key="3">
    <source>
        <dbReference type="PROSITE" id="PS50015"/>
    </source>
</evidence>
<dbReference type="AlphaFoldDB" id="A0A067C2H0"/>
<feature type="signal peptide" evidence="2">
    <location>
        <begin position="1"/>
        <end position="19"/>
    </location>
</feature>
<dbReference type="OMA" id="CICKSIV"/>
<organism evidence="4 5">
    <name type="scientific">Saprolegnia parasitica (strain CBS 223.65)</name>
    <dbReference type="NCBI Taxonomy" id="695850"/>
    <lineage>
        <taxon>Eukaryota</taxon>
        <taxon>Sar</taxon>
        <taxon>Stramenopiles</taxon>
        <taxon>Oomycota</taxon>
        <taxon>Saprolegniomycetes</taxon>
        <taxon>Saprolegniales</taxon>
        <taxon>Saprolegniaceae</taxon>
        <taxon>Saprolegnia</taxon>
    </lineage>
</organism>
<dbReference type="Proteomes" id="UP000030745">
    <property type="component" value="Unassembled WGS sequence"/>
</dbReference>
<sequence length="168" mass="18830">MRCAPVVAVAMSMAAVANAWVKSRWDHAKAFQKIGHAELTCASSTQPAGCCLCWTIVHDIESQLNQTENDHHMEVVFRISEEKKQIPYSRSEGRILEVLDTVCDDVQVTSPSTPHRRIKYAVANACHHFVDEFADELTTAFYNNLSPQQESVCVQKLQVCARAPKDEL</sequence>
<evidence type="ECO:0000313" key="4">
    <source>
        <dbReference type="EMBL" id="KDO21012.1"/>
    </source>
</evidence>
<dbReference type="Gene3D" id="1.10.225.10">
    <property type="entry name" value="Saposin-like"/>
    <property type="match status" value="1"/>
</dbReference>
<reference evidence="4 5" key="1">
    <citation type="journal article" date="2013" name="PLoS Genet.">
        <title>Distinctive expansion of potential virulence genes in the genome of the oomycete fish pathogen Saprolegnia parasitica.</title>
        <authorList>
            <person name="Jiang R.H."/>
            <person name="de Bruijn I."/>
            <person name="Haas B.J."/>
            <person name="Belmonte R."/>
            <person name="Lobach L."/>
            <person name="Christie J."/>
            <person name="van den Ackerveken G."/>
            <person name="Bottin A."/>
            <person name="Bulone V."/>
            <person name="Diaz-Moreno S.M."/>
            <person name="Dumas B."/>
            <person name="Fan L."/>
            <person name="Gaulin E."/>
            <person name="Govers F."/>
            <person name="Grenville-Briggs L.J."/>
            <person name="Horner N.R."/>
            <person name="Levin J.Z."/>
            <person name="Mammella M."/>
            <person name="Meijer H.J."/>
            <person name="Morris P."/>
            <person name="Nusbaum C."/>
            <person name="Oome S."/>
            <person name="Phillips A.J."/>
            <person name="van Rooyen D."/>
            <person name="Rzeszutek E."/>
            <person name="Saraiva M."/>
            <person name="Secombes C.J."/>
            <person name="Seidl M.F."/>
            <person name="Snel B."/>
            <person name="Stassen J.H."/>
            <person name="Sykes S."/>
            <person name="Tripathy S."/>
            <person name="van den Berg H."/>
            <person name="Vega-Arreguin J.C."/>
            <person name="Wawra S."/>
            <person name="Young S.K."/>
            <person name="Zeng Q."/>
            <person name="Dieguez-Uribeondo J."/>
            <person name="Russ C."/>
            <person name="Tyler B.M."/>
            <person name="van West P."/>
        </authorList>
    </citation>
    <scope>NUCLEOTIDE SEQUENCE [LARGE SCALE GENOMIC DNA]</scope>
    <source>
        <strain evidence="4 5">CBS 223.65</strain>
    </source>
</reference>
<dbReference type="GeneID" id="24135776"/>
<dbReference type="STRING" id="695850.A0A067C2H0"/>
<keyword evidence="5" id="KW-1185">Reference proteome</keyword>
<dbReference type="Pfam" id="PF11938">
    <property type="entry name" value="DUF3456"/>
    <property type="match status" value="1"/>
</dbReference>
<evidence type="ECO:0000256" key="1">
    <source>
        <dbReference type="ARBA" id="ARBA00023157"/>
    </source>
</evidence>
<dbReference type="KEGG" id="spar:SPRG_13940"/>